<evidence type="ECO:0000256" key="1">
    <source>
        <dbReference type="SAM" id="MobiDB-lite"/>
    </source>
</evidence>
<dbReference type="Proteomes" id="UP000192330">
    <property type="component" value="Unassembled WGS sequence"/>
</dbReference>
<feature type="region of interest" description="Disordered" evidence="1">
    <location>
        <begin position="49"/>
        <end position="69"/>
    </location>
</feature>
<name>A0A1W2BR33_9RHOB</name>
<protein>
    <submittedName>
        <fullName evidence="2">Uncharacterized protein</fullName>
    </submittedName>
</protein>
<organism evidence="2 3">
    <name type="scientific">Primorskyibacter flagellatus</name>
    <dbReference type="NCBI Taxonomy" id="1387277"/>
    <lineage>
        <taxon>Bacteria</taxon>
        <taxon>Pseudomonadati</taxon>
        <taxon>Pseudomonadota</taxon>
        <taxon>Alphaproteobacteria</taxon>
        <taxon>Rhodobacterales</taxon>
        <taxon>Roseobacteraceae</taxon>
        <taxon>Primorskyibacter</taxon>
    </lineage>
</organism>
<evidence type="ECO:0000313" key="2">
    <source>
        <dbReference type="EMBL" id="SMC75430.1"/>
    </source>
</evidence>
<accession>A0A1W2BR33</accession>
<gene>
    <name evidence="2" type="ORF">SAMN06295998_104282</name>
</gene>
<reference evidence="2 3" key="1">
    <citation type="submission" date="2017-04" db="EMBL/GenBank/DDBJ databases">
        <authorList>
            <person name="Afonso C.L."/>
            <person name="Miller P.J."/>
            <person name="Scott M.A."/>
            <person name="Spackman E."/>
            <person name="Goraichik I."/>
            <person name="Dimitrov K.M."/>
            <person name="Suarez D.L."/>
            <person name="Swayne D.E."/>
        </authorList>
    </citation>
    <scope>NUCLEOTIDE SEQUENCE [LARGE SCALE GENOMIC DNA]</scope>
    <source>
        <strain evidence="2 3">CGMCC 1.12644</strain>
    </source>
</reference>
<sequence>MGGEADKIPTHVRAFSELLIKLRAELGNDLDLVLIMAVIAERHYAGFPQPKAPTSASAAPAGTLPTPGINTHSVALYAEIPRETVRRKVAKLVEKGWVTSDGQGNLTPAPQAASDLAKGTAATLKYLGAITQGN</sequence>
<keyword evidence="3" id="KW-1185">Reference proteome</keyword>
<evidence type="ECO:0000313" key="3">
    <source>
        <dbReference type="Proteomes" id="UP000192330"/>
    </source>
</evidence>
<feature type="compositionally biased region" description="Low complexity" evidence="1">
    <location>
        <begin position="52"/>
        <end position="68"/>
    </location>
</feature>
<dbReference type="EMBL" id="FWYD01000004">
    <property type="protein sequence ID" value="SMC75430.1"/>
    <property type="molecule type" value="Genomic_DNA"/>
</dbReference>
<dbReference type="AlphaFoldDB" id="A0A1W2BR33"/>
<proteinExistence type="predicted"/>